<dbReference type="Gene3D" id="3.40.366.10">
    <property type="entry name" value="Malonyl-Coenzyme A Acyl Carrier Protein, domain 2"/>
    <property type="match status" value="1"/>
</dbReference>
<dbReference type="InterPro" id="IPR016039">
    <property type="entry name" value="Thiolase-like"/>
</dbReference>
<dbReference type="Proteomes" id="UP000028880">
    <property type="component" value="Unassembled WGS sequence"/>
</dbReference>
<dbReference type="Gene3D" id="3.40.47.10">
    <property type="match status" value="1"/>
</dbReference>
<dbReference type="InterPro" id="IPR032821">
    <property type="entry name" value="PKS_assoc"/>
</dbReference>
<sequence>MDQLQHATEALRKALVQVERLKRTNRALLERSSEPIAIVGMSCRFPGGVDTPEGLWQMVADGRDVISEFPTDRGWDLAGLYDPDPDARHKTYARTGGFVDDVADFDPAFFGIAPTEALAMDPQHRMLLELSWEALERAGIDPSGLRGSATGVFAGLIVQGYGMLAEEIEGYRLTGMTSSVASGRVSYVLGLEGPAVSVDTACSSSLVALHMAVHSLRSGECDLALAGGATVNATPTVFIEFSRHRGLAPDGRCKAYAGAADGVGWSEGGAMLVVERLSDARRLGHPVLALVRGSAVNQDGASNGLTAPNGPSQQRVVRAALANAGLSAADVDVVEGHGTGTTLGDPIEAQALLATYGQDRGEPLWLGSIKSNMGHTQAAAGVAGVIKMVQAMHHETMPATLHVDQPSPHVDWSAGAVSLLSEARPWPATDHARRAGISSFGISGTNAHVIVESPPSQEPREPAPTPAVVPWVLSAKSLPALTSQATRLAAHVAADDELDIADVAWSLAGRATFEHRAVVIGGDRDRLLAGLGELAADDPGGSVIRGTAQPAGKHVFVFPGQGSQWVGMGIELLDTAPVFARHIEACAEAFAEFVDWSLIDVLRGAPGAPGMERVDVVQPVLFAVMVSLAELWKSVGVNPDAVIGHSQGEIAAAYVAGALSLRDAARVVTLRSKLLRSLDHPGGMVSIACGTERARELLAPYGARISIAAVNGPAAVVVSGEVAALEELIGFCADLDLRTRRIDVDYASHSVEVEAIRDELTAALAGIEPRTSRVAFFSTVSGSRFGHSRFGRRLLVPQHPADRAISTRRCALRASTDIGRSSNPARIPR</sequence>
<dbReference type="PANTHER" id="PTHR43775">
    <property type="entry name" value="FATTY ACID SYNTHASE"/>
    <property type="match status" value="1"/>
</dbReference>
<dbReference type="InterPro" id="IPR014043">
    <property type="entry name" value="Acyl_transferase_dom"/>
</dbReference>
<dbReference type="InterPro" id="IPR001227">
    <property type="entry name" value="Ac_transferase_dom_sf"/>
</dbReference>
<dbReference type="Gene3D" id="3.30.70.3290">
    <property type="match status" value="1"/>
</dbReference>
<dbReference type="InterPro" id="IPR016036">
    <property type="entry name" value="Malonyl_transacylase_ACP-bd"/>
</dbReference>
<keyword evidence="2" id="KW-0597">Phosphoprotein</keyword>
<gene>
    <name evidence="7" type="ORF">BN973_03519</name>
</gene>
<dbReference type="Pfam" id="PF02801">
    <property type="entry name" value="Ketoacyl-synt_C"/>
    <property type="match status" value="1"/>
</dbReference>
<dbReference type="InterPro" id="IPR050091">
    <property type="entry name" value="PKS_NRPS_Biosynth_Enz"/>
</dbReference>
<feature type="domain" description="Ketosynthase family 3 (KS3)" evidence="6">
    <location>
        <begin position="33"/>
        <end position="453"/>
    </location>
</feature>
<dbReference type="HOGENOM" id="CLU_000022_16_6_11"/>
<evidence type="ECO:0000256" key="1">
    <source>
        <dbReference type="ARBA" id="ARBA00022450"/>
    </source>
</evidence>
<protein>
    <submittedName>
        <fullName evidence="7">Erythronolide synthase, modules 3 and 4</fullName>
    </submittedName>
</protein>
<dbReference type="PROSITE" id="PS52004">
    <property type="entry name" value="KS3_2"/>
    <property type="match status" value="1"/>
</dbReference>
<proteinExistence type="predicted"/>
<dbReference type="PROSITE" id="PS00606">
    <property type="entry name" value="KS3_1"/>
    <property type="match status" value="1"/>
</dbReference>
<dbReference type="Pfam" id="PF00109">
    <property type="entry name" value="ketoacyl-synt"/>
    <property type="match status" value="1"/>
</dbReference>
<keyword evidence="5" id="KW-0175">Coiled coil</keyword>
<dbReference type="AlphaFoldDB" id="A0A024K0X3"/>
<dbReference type="SUPFAM" id="SSF53901">
    <property type="entry name" value="Thiolase-like"/>
    <property type="match status" value="1"/>
</dbReference>
<dbReference type="EMBL" id="HG964446">
    <property type="protein sequence ID" value="CDO89148.1"/>
    <property type="molecule type" value="Genomic_DNA"/>
</dbReference>
<evidence type="ECO:0000313" key="7">
    <source>
        <dbReference type="EMBL" id="CDO89148.1"/>
    </source>
</evidence>
<dbReference type="eggNOG" id="COG3321">
    <property type="taxonomic scope" value="Bacteria"/>
</dbReference>
<dbReference type="SMART" id="SM00827">
    <property type="entry name" value="PKS_AT"/>
    <property type="match status" value="1"/>
</dbReference>
<dbReference type="Pfam" id="PF16197">
    <property type="entry name" value="KAsynt_C_assoc"/>
    <property type="match status" value="1"/>
</dbReference>
<organism evidence="7">
    <name type="scientific">Mycobacterium triplex</name>
    <dbReference type="NCBI Taxonomy" id="47839"/>
    <lineage>
        <taxon>Bacteria</taxon>
        <taxon>Bacillati</taxon>
        <taxon>Actinomycetota</taxon>
        <taxon>Actinomycetes</taxon>
        <taxon>Mycobacteriales</taxon>
        <taxon>Mycobacteriaceae</taxon>
        <taxon>Mycobacterium</taxon>
        <taxon>Mycobacterium simiae complex</taxon>
    </lineage>
</organism>
<dbReference type="PANTHER" id="PTHR43775:SF51">
    <property type="entry name" value="INACTIVE PHENOLPHTHIOCEROL SYNTHESIS POLYKETIDE SYNTHASE TYPE I PKS1-RELATED"/>
    <property type="match status" value="1"/>
</dbReference>
<dbReference type="GO" id="GO:0004312">
    <property type="term" value="F:fatty acid synthase activity"/>
    <property type="evidence" value="ECO:0007669"/>
    <property type="project" value="TreeGrafter"/>
</dbReference>
<evidence type="ECO:0000256" key="2">
    <source>
        <dbReference type="ARBA" id="ARBA00022553"/>
    </source>
</evidence>
<evidence type="ECO:0000256" key="5">
    <source>
        <dbReference type="SAM" id="Coils"/>
    </source>
</evidence>
<dbReference type="SUPFAM" id="SSF55048">
    <property type="entry name" value="Probable ACP-binding domain of malonyl-CoA ACP transacylase"/>
    <property type="match status" value="1"/>
</dbReference>
<dbReference type="InterPro" id="IPR014031">
    <property type="entry name" value="Ketoacyl_synth_C"/>
</dbReference>
<dbReference type="CDD" id="cd00833">
    <property type="entry name" value="PKS"/>
    <property type="match status" value="1"/>
</dbReference>
<keyword evidence="4" id="KW-0012">Acyltransferase</keyword>
<dbReference type="FunFam" id="3.40.47.10:FF:000019">
    <property type="entry name" value="Polyketide synthase type I"/>
    <property type="match status" value="1"/>
</dbReference>
<feature type="coiled-coil region" evidence="5">
    <location>
        <begin position="1"/>
        <end position="31"/>
    </location>
</feature>
<reference evidence="7" key="2">
    <citation type="submission" date="2014-04" db="EMBL/GenBank/DDBJ databases">
        <authorList>
            <person name="Xu Y.W."/>
            <person name="Yang Q."/>
        </authorList>
    </citation>
    <scope>NUCLEOTIDE SEQUENCE</scope>
    <source>
        <strain evidence="7">DSM 44626</strain>
    </source>
</reference>
<evidence type="ECO:0000256" key="3">
    <source>
        <dbReference type="ARBA" id="ARBA00022679"/>
    </source>
</evidence>
<dbReference type="Pfam" id="PF00698">
    <property type="entry name" value="Acyl_transf_1"/>
    <property type="match status" value="1"/>
</dbReference>
<dbReference type="GO" id="GO:0006633">
    <property type="term" value="P:fatty acid biosynthetic process"/>
    <property type="evidence" value="ECO:0007669"/>
    <property type="project" value="InterPro"/>
</dbReference>
<dbReference type="GO" id="GO:0004315">
    <property type="term" value="F:3-oxoacyl-[acyl-carrier-protein] synthase activity"/>
    <property type="evidence" value="ECO:0007669"/>
    <property type="project" value="InterPro"/>
</dbReference>
<reference evidence="7" key="1">
    <citation type="journal article" date="2014" name="Genome Announc.">
        <title>Draft Genome Sequence of Mycobacterium triplex DSM 44626.</title>
        <authorList>
            <person name="Sassi M."/>
            <person name="Croce O."/>
            <person name="Robert C."/>
            <person name="Raoult D."/>
            <person name="Drancourt M."/>
        </authorList>
    </citation>
    <scope>NUCLEOTIDE SEQUENCE [LARGE SCALE GENOMIC DNA]</scope>
    <source>
        <strain evidence="7">DSM 44626</strain>
    </source>
</reference>
<dbReference type="STRING" id="47839.BN973_03519"/>
<dbReference type="InterPro" id="IPR016035">
    <property type="entry name" value="Acyl_Trfase/lysoPLipase"/>
</dbReference>
<dbReference type="InterPro" id="IPR014030">
    <property type="entry name" value="Ketoacyl_synth_N"/>
</dbReference>
<evidence type="ECO:0000256" key="4">
    <source>
        <dbReference type="ARBA" id="ARBA00023315"/>
    </source>
</evidence>
<name>A0A024K0X3_9MYCO</name>
<evidence type="ECO:0000259" key="6">
    <source>
        <dbReference type="PROSITE" id="PS52004"/>
    </source>
</evidence>
<dbReference type="InterPro" id="IPR018201">
    <property type="entry name" value="Ketoacyl_synth_AS"/>
</dbReference>
<keyword evidence="1" id="KW-0596">Phosphopantetheine</keyword>
<keyword evidence="3" id="KW-0808">Transferase</keyword>
<dbReference type="SUPFAM" id="SSF52151">
    <property type="entry name" value="FabD/lysophospholipase-like"/>
    <property type="match status" value="1"/>
</dbReference>
<accession>A0A024K0X3</accession>
<dbReference type="InterPro" id="IPR020841">
    <property type="entry name" value="PKS_Beta-ketoAc_synthase_dom"/>
</dbReference>
<dbReference type="SMART" id="SM00825">
    <property type="entry name" value="PKS_KS"/>
    <property type="match status" value="1"/>
</dbReference>